<protein>
    <submittedName>
        <fullName evidence="4">Zinc knuckle CX2CX4HX4C</fullName>
    </submittedName>
</protein>
<dbReference type="PANTHER" id="PTHR31286:SF99">
    <property type="entry name" value="DUF4283 DOMAIN-CONTAINING PROTEIN"/>
    <property type="match status" value="1"/>
</dbReference>
<keyword evidence="2" id="KW-0812">Transmembrane</keyword>
<evidence type="ECO:0000256" key="2">
    <source>
        <dbReference type="SAM" id="Phobius"/>
    </source>
</evidence>
<feature type="region of interest" description="Disordered" evidence="1">
    <location>
        <begin position="368"/>
        <end position="434"/>
    </location>
</feature>
<dbReference type="InterPro" id="IPR025558">
    <property type="entry name" value="DUF4283"/>
</dbReference>
<reference evidence="4" key="1">
    <citation type="journal article" date="2019" name="Sci. Rep.">
        <title>Draft genome of Tanacetum cinerariifolium, the natural source of mosquito coil.</title>
        <authorList>
            <person name="Yamashiro T."/>
            <person name="Shiraishi A."/>
            <person name="Satake H."/>
            <person name="Nakayama K."/>
        </authorList>
    </citation>
    <scope>NUCLEOTIDE SEQUENCE</scope>
</reference>
<organism evidence="4">
    <name type="scientific">Tanacetum cinerariifolium</name>
    <name type="common">Dalmatian daisy</name>
    <name type="synonym">Chrysanthemum cinerariifolium</name>
    <dbReference type="NCBI Taxonomy" id="118510"/>
    <lineage>
        <taxon>Eukaryota</taxon>
        <taxon>Viridiplantae</taxon>
        <taxon>Streptophyta</taxon>
        <taxon>Embryophyta</taxon>
        <taxon>Tracheophyta</taxon>
        <taxon>Spermatophyta</taxon>
        <taxon>Magnoliopsida</taxon>
        <taxon>eudicotyledons</taxon>
        <taxon>Gunneridae</taxon>
        <taxon>Pentapetalae</taxon>
        <taxon>asterids</taxon>
        <taxon>campanulids</taxon>
        <taxon>Asterales</taxon>
        <taxon>Asteraceae</taxon>
        <taxon>Asteroideae</taxon>
        <taxon>Anthemideae</taxon>
        <taxon>Anthemidinae</taxon>
        <taxon>Tanacetum</taxon>
    </lineage>
</organism>
<evidence type="ECO:0000313" key="4">
    <source>
        <dbReference type="EMBL" id="GEU80809.1"/>
    </source>
</evidence>
<dbReference type="AlphaFoldDB" id="A0A6L2N5A9"/>
<evidence type="ECO:0000256" key="1">
    <source>
        <dbReference type="SAM" id="MobiDB-lite"/>
    </source>
</evidence>
<dbReference type="InterPro" id="IPR040256">
    <property type="entry name" value="At4g02000-like"/>
</dbReference>
<gene>
    <name evidence="4" type="ORF">Tci_052787</name>
</gene>
<dbReference type="EMBL" id="BKCJ010008148">
    <property type="protein sequence ID" value="GEU80809.1"/>
    <property type="molecule type" value="Genomic_DNA"/>
</dbReference>
<feature type="transmembrane region" description="Helical" evidence="2">
    <location>
        <begin position="120"/>
        <end position="142"/>
    </location>
</feature>
<accession>A0A6L2N5A9</accession>
<feature type="compositionally biased region" description="Basic residues" evidence="1">
    <location>
        <begin position="376"/>
        <end position="385"/>
    </location>
</feature>
<feature type="compositionally biased region" description="Low complexity" evidence="1">
    <location>
        <begin position="419"/>
        <end position="428"/>
    </location>
</feature>
<sequence length="467" mass="52552">MHTSSPVEEVLIHSIDDVVPLFGVPFNSLKDIDEFTKDLEVGKYDLWLELTMETRIRITDIIWNRWDTLLNFEKSAPTVDDNLCGEASPSDTIVQSVDINTKSTSYPGAAGASAKDNLKLILTFVTWWLIPFLMVLTSLFHVKLSKRLVHVLNTLYMVTLLERELRFRLLNTMLKIIGETWVEKDYDEFQGFFFFKFNLHAGLEAVLEGGPWLIRKSPIILKKWSMDTRLLKEELTCIPIWVKLHDVPIQVFEEDGISLIATFIGKPVMLNLYTSSMCNDSWGRSSFAWCLIKVNLEADLVDVVTIGIPSLTGDGFTKETIHVEYEWKPPRCDICKIFSHVHDHCLKKVVHPPIVTTSTVVTPTVEKSNDGFQTVGKKKKRKGKSKSTNGGQFAGPSVKQTVKYEPHVTTSAPKKRTTNVDNVSTSSSMLKTTEDEDEAVEYVYDESASLFPNTKAGGNSSFTAAAS</sequence>
<comment type="caution">
    <text evidence="4">The sequence shown here is derived from an EMBL/GenBank/DDBJ whole genome shotgun (WGS) entry which is preliminary data.</text>
</comment>
<name>A0A6L2N5A9_TANCI</name>
<dbReference type="Pfam" id="PF14111">
    <property type="entry name" value="DUF4283"/>
    <property type="match status" value="1"/>
</dbReference>
<evidence type="ECO:0000259" key="3">
    <source>
        <dbReference type="Pfam" id="PF14111"/>
    </source>
</evidence>
<proteinExistence type="predicted"/>
<feature type="domain" description="DUF4283" evidence="3">
    <location>
        <begin position="190"/>
        <end position="228"/>
    </location>
</feature>
<keyword evidence="2" id="KW-1133">Transmembrane helix</keyword>
<keyword evidence="2" id="KW-0472">Membrane</keyword>
<dbReference type="PANTHER" id="PTHR31286">
    <property type="entry name" value="GLYCINE-RICH CELL WALL STRUCTURAL PROTEIN 1.8-LIKE"/>
    <property type="match status" value="1"/>
</dbReference>